<dbReference type="CDD" id="cd11709">
    <property type="entry name" value="SPRY"/>
    <property type="match status" value="1"/>
</dbReference>
<dbReference type="GO" id="GO:0005737">
    <property type="term" value="C:cytoplasm"/>
    <property type="evidence" value="ECO:0007669"/>
    <property type="project" value="TreeGrafter"/>
</dbReference>
<dbReference type="InterPro" id="IPR013320">
    <property type="entry name" value="ConA-like_dom_sf"/>
</dbReference>
<evidence type="ECO:0000259" key="4">
    <source>
        <dbReference type="PROSITE" id="PS50188"/>
    </source>
</evidence>
<dbReference type="PROSITE" id="PS50188">
    <property type="entry name" value="B302_SPRY"/>
    <property type="match status" value="2"/>
</dbReference>
<dbReference type="InterPro" id="IPR043136">
    <property type="entry name" value="B30.2/SPRY_sf"/>
</dbReference>
<evidence type="ECO:0000256" key="3">
    <source>
        <dbReference type="ARBA" id="ARBA00022833"/>
    </source>
</evidence>
<keyword evidence="2" id="KW-0863">Zinc-finger</keyword>
<dbReference type="PANTHER" id="PTHR13363">
    <property type="entry name" value="RING FINGER AND SRY DOMAIN-CONTAINING"/>
    <property type="match status" value="1"/>
</dbReference>
<feature type="domain" description="B30.2/SPRY" evidence="4">
    <location>
        <begin position="1"/>
        <end position="79"/>
    </location>
</feature>
<dbReference type="EMBL" id="CAJNDS010000130">
    <property type="protein sequence ID" value="CAE6967851.1"/>
    <property type="molecule type" value="Genomic_DNA"/>
</dbReference>
<sequence>MFQVHAAKGPEVPLQPWEPGDVLGLALDFSSGKMQLSHQGTWHTEAGYSMDFQSNGRDLYPAVTMKWGMFRLRLGREAWIYQPPSAKHRPWAAGVGEWASEALLGDRSWGFDAQLLARKPRMIGLGALGDCEAPRSASSWFVAGLPELSRSSGKFYYELRLLSRPESPRVGWATADFSGGAIGGDPESFAFEGWRMMKWNAGLSSQAALKPWRPGDVLGLAVDLDAGKMSLRCHRDDGWLRIKSVSLEEARRMLQASIDDGDISDSELSEVVTFLGQEGRILEEDRSDDTVYIEMSDGNATWVPATMLKALLEDEEPEDVREMHFDPKGRKLHPAASMLGGFRCYLGRDAWLYEPPGAEYEAWGSGVFEWAPEDWRAGSTCAGKPCLVGLRCLRPTELPMEEGWRDGFQELRSLWLTAGAKEAARGSGKLYHEIQLISDLSNPQVGWMSTKFKEGEQDGNGLGDDEEGYGFDGDRHLQWKAGKSMKVKIQPWKQGTVLGLAIDLDAGVMRLSHQGKWHNENEEGYIIKAELTGRDWYPAISMRGFYQMHLDRRTWRFTPPSPDYEAWASGIFEWAPQHF</sequence>
<dbReference type="GO" id="GO:0051603">
    <property type="term" value="P:proteolysis involved in protein catabolic process"/>
    <property type="evidence" value="ECO:0007669"/>
    <property type="project" value="TreeGrafter"/>
</dbReference>
<keyword evidence="6" id="KW-1185">Reference proteome</keyword>
<dbReference type="OrthoDB" id="415718at2759"/>
<comment type="caution">
    <text evidence="5">The sequence shown here is derived from an EMBL/GenBank/DDBJ whole genome shotgun (WGS) entry which is preliminary data.</text>
</comment>
<keyword evidence="3" id="KW-0862">Zinc</keyword>
<keyword evidence="1" id="KW-0479">Metal-binding</keyword>
<dbReference type="SMART" id="SM00449">
    <property type="entry name" value="SPRY"/>
    <property type="match status" value="2"/>
</dbReference>
<evidence type="ECO:0000256" key="1">
    <source>
        <dbReference type="ARBA" id="ARBA00022723"/>
    </source>
</evidence>
<evidence type="ECO:0000256" key="2">
    <source>
        <dbReference type="ARBA" id="ARBA00022771"/>
    </source>
</evidence>
<dbReference type="InterPro" id="IPR001870">
    <property type="entry name" value="B30.2/SPRY"/>
</dbReference>
<dbReference type="Gene3D" id="2.60.120.920">
    <property type="match status" value="3"/>
</dbReference>
<gene>
    <name evidence="5" type="primary">kidins220</name>
    <name evidence="5" type="ORF">SNAT2548_LOCUS2300</name>
</gene>
<dbReference type="AlphaFoldDB" id="A0A812HZ40"/>
<dbReference type="SUPFAM" id="SSF49899">
    <property type="entry name" value="Concanavalin A-like lectins/glucanases"/>
    <property type="match status" value="2"/>
</dbReference>
<dbReference type="Pfam" id="PF00622">
    <property type="entry name" value="SPRY"/>
    <property type="match status" value="3"/>
</dbReference>
<accession>A0A812HZ40</accession>
<proteinExistence type="predicted"/>
<name>A0A812HZ40_9DINO</name>
<dbReference type="InterPro" id="IPR045129">
    <property type="entry name" value="RNF123/RKP/RSPRY1"/>
</dbReference>
<dbReference type="GO" id="GO:0004842">
    <property type="term" value="F:ubiquitin-protein transferase activity"/>
    <property type="evidence" value="ECO:0007669"/>
    <property type="project" value="InterPro"/>
</dbReference>
<feature type="domain" description="B30.2/SPRY" evidence="4">
    <location>
        <begin position="83"/>
        <end position="280"/>
    </location>
</feature>
<dbReference type="PANTHER" id="PTHR13363:SF5">
    <property type="entry name" value="E3 UBIQUITIN-PROTEIN LIGASE RNF123"/>
    <property type="match status" value="1"/>
</dbReference>
<organism evidence="5 6">
    <name type="scientific">Symbiodinium natans</name>
    <dbReference type="NCBI Taxonomy" id="878477"/>
    <lineage>
        <taxon>Eukaryota</taxon>
        <taxon>Sar</taxon>
        <taxon>Alveolata</taxon>
        <taxon>Dinophyceae</taxon>
        <taxon>Suessiales</taxon>
        <taxon>Symbiodiniaceae</taxon>
        <taxon>Symbiodinium</taxon>
    </lineage>
</organism>
<reference evidence="5" key="1">
    <citation type="submission" date="2021-02" db="EMBL/GenBank/DDBJ databases">
        <authorList>
            <person name="Dougan E. K."/>
            <person name="Rhodes N."/>
            <person name="Thang M."/>
            <person name="Chan C."/>
        </authorList>
    </citation>
    <scope>NUCLEOTIDE SEQUENCE</scope>
</reference>
<dbReference type="InterPro" id="IPR003877">
    <property type="entry name" value="SPRY_dom"/>
</dbReference>
<dbReference type="Proteomes" id="UP000604046">
    <property type="component" value="Unassembled WGS sequence"/>
</dbReference>
<evidence type="ECO:0000313" key="6">
    <source>
        <dbReference type="Proteomes" id="UP000604046"/>
    </source>
</evidence>
<dbReference type="GO" id="GO:0008270">
    <property type="term" value="F:zinc ion binding"/>
    <property type="evidence" value="ECO:0007669"/>
    <property type="project" value="UniProtKB-KW"/>
</dbReference>
<protein>
    <submittedName>
        <fullName evidence="5">Kidins220 protein</fullName>
    </submittedName>
</protein>
<evidence type="ECO:0000313" key="5">
    <source>
        <dbReference type="EMBL" id="CAE6967851.1"/>
    </source>
</evidence>